<dbReference type="EMBL" id="CP068985">
    <property type="protein sequence ID" value="QYC41657.1"/>
    <property type="molecule type" value="Genomic_DNA"/>
</dbReference>
<feature type="transmembrane region" description="Helical" evidence="1">
    <location>
        <begin position="6"/>
        <end position="25"/>
    </location>
</feature>
<name>A0ABX8U1N9_9ACTN</name>
<evidence type="ECO:0000256" key="1">
    <source>
        <dbReference type="SAM" id="Phobius"/>
    </source>
</evidence>
<reference evidence="2 3" key="1">
    <citation type="journal article" date="2021" name="ACS Chem. Biol.">
        <title>Genomic-Led Discovery of a Novel Glycopeptide Antibiotic by Nonomuraea coxensis DSM 45129.</title>
        <authorList>
            <person name="Yushchuk O."/>
            <person name="Vior N.M."/>
            <person name="Andreo-Vidal A."/>
            <person name="Berini F."/>
            <person name="Ruckert C."/>
            <person name="Busche T."/>
            <person name="Binda E."/>
            <person name="Kalinowski J."/>
            <person name="Truman A.W."/>
            <person name="Marinelli F."/>
        </authorList>
    </citation>
    <scope>NUCLEOTIDE SEQUENCE [LARGE SCALE GENOMIC DNA]</scope>
    <source>
        <strain evidence="2 3">DSM 45129</strain>
    </source>
</reference>
<keyword evidence="1" id="KW-1133">Transmembrane helix</keyword>
<keyword evidence="3" id="KW-1185">Reference proteome</keyword>
<accession>A0ABX8U1N9</accession>
<evidence type="ECO:0000313" key="2">
    <source>
        <dbReference type="EMBL" id="QYC41657.1"/>
    </source>
</evidence>
<organism evidence="2 3">
    <name type="scientific">Nonomuraea coxensis DSM 45129</name>
    <dbReference type="NCBI Taxonomy" id="1122611"/>
    <lineage>
        <taxon>Bacteria</taxon>
        <taxon>Bacillati</taxon>
        <taxon>Actinomycetota</taxon>
        <taxon>Actinomycetes</taxon>
        <taxon>Streptosporangiales</taxon>
        <taxon>Streptosporangiaceae</taxon>
        <taxon>Nonomuraea</taxon>
    </lineage>
</organism>
<dbReference type="Proteomes" id="UP000824681">
    <property type="component" value="Chromosome"/>
</dbReference>
<keyword evidence="1" id="KW-0812">Transmembrane</keyword>
<evidence type="ECO:0000313" key="3">
    <source>
        <dbReference type="Proteomes" id="UP000824681"/>
    </source>
</evidence>
<keyword evidence="1" id="KW-0472">Membrane</keyword>
<gene>
    <name evidence="2" type="ORF">Nocox_20240</name>
</gene>
<protein>
    <submittedName>
        <fullName evidence="2">Uncharacterized protein</fullName>
    </submittedName>
</protein>
<proteinExistence type="predicted"/>
<sequence length="29" mass="3229">MDWPLAIVIVSVIFAVTVVITTFIARPKK</sequence>